<dbReference type="Proteomes" id="UP000005631">
    <property type="component" value="Chromosome"/>
</dbReference>
<dbReference type="STRING" id="926562.Oweho_3009"/>
<feature type="domain" description="Beta-lactamase class A catalytic" evidence="5">
    <location>
        <begin position="117"/>
        <end position="332"/>
    </location>
</feature>
<dbReference type="GO" id="GO:0030655">
    <property type="term" value="P:beta-lactam antibiotic catabolic process"/>
    <property type="evidence" value="ECO:0007669"/>
    <property type="project" value="InterPro"/>
</dbReference>
<reference evidence="6 7" key="1">
    <citation type="journal article" date="2012" name="Stand. Genomic Sci.">
        <title>Genome sequence of the orange-pigmented seawater bacterium Owenweeksia hongkongensis type strain (UST20020801(T)).</title>
        <authorList>
            <person name="Riedel T."/>
            <person name="Held B."/>
            <person name="Nolan M."/>
            <person name="Lucas S."/>
            <person name="Lapidus A."/>
            <person name="Tice H."/>
            <person name="Del Rio T.G."/>
            <person name="Cheng J.F."/>
            <person name="Han C."/>
            <person name="Tapia R."/>
            <person name="Goodwin L.A."/>
            <person name="Pitluck S."/>
            <person name="Liolios K."/>
            <person name="Mavromatis K."/>
            <person name="Pagani I."/>
            <person name="Ivanova N."/>
            <person name="Mikhailova N."/>
            <person name="Pati A."/>
            <person name="Chen A."/>
            <person name="Palaniappan K."/>
            <person name="Rohde M."/>
            <person name="Tindall B.J."/>
            <person name="Detter J.C."/>
            <person name="Goker M."/>
            <person name="Woyke T."/>
            <person name="Bristow J."/>
            <person name="Eisen J.A."/>
            <person name="Markowitz V."/>
            <person name="Hugenholtz P."/>
            <person name="Klenk H.P."/>
            <person name="Kyrpides N.C."/>
        </authorList>
    </citation>
    <scope>NUCLEOTIDE SEQUENCE</scope>
    <source>
        <strain evidence="7">DSM 17368 / JCM 12287 / NRRL B-23963</strain>
    </source>
</reference>
<dbReference type="InterPro" id="IPR000871">
    <property type="entry name" value="Beta-lactam_class-A"/>
</dbReference>
<evidence type="ECO:0000256" key="4">
    <source>
        <dbReference type="SAM" id="Phobius"/>
    </source>
</evidence>
<comment type="similarity">
    <text evidence="2">Belongs to the class-A beta-lactamase family.</text>
</comment>
<dbReference type="Pfam" id="PF13354">
    <property type="entry name" value="Beta-lactamase2"/>
    <property type="match status" value="1"/>
</dbReference>
<dbReference type="SUPFAM" id="SSF56601">
    <property type="entry name" value="beta-lactamase/transpeptidase-like"/>
    <property type="match status" value="1"/>
</dbReference>
<keyword evidence="7" id="KW-1185">Reference proteome</keyword>
<keyword evidence="4" id="KW-0472">Membrane</keyword>
<dbReference type="GO" id="GO:0008800">
    <property type="term" value="F:beta-lactamase activity"/>
    <property type="evidence" value="ECO:0007669"/>
    <property type="project" value="UniProtKB-EC"/>
</dbReference>
<dbReference type="HOGENOM" id="CLU_796156_0_0_10"/>
<evidence type="ECO:0000313" key="7">
    <source>
        <dbReference type="Proteomes" id="UP000005631"/>
    </source>
</evidence>
<dbReference type="EMBL" id="CP003156">
    <property type="protein sequence ID" value="AEV33964.1"/>
    <property type="molecule type" value="Genomic_DNA"/>
</dbReference>
<dbReference type="InterPro" id="IPR012338">
    <property type="entry name" value="Beta-lactam/transpept-like"/>
</dbReference>
<dbReference type="PANTHER" id="PTHR35333:SF3">
    <property type="entry name" value="BETA-LACTAMASE-TYPE TRANSPEPTIDASE FOLD CONTAINING PROTEIN"/>
    <property type="match status" value="1"/>
</dbReference>
<dbReference type="InterPro" id="IPR045155">
    <property type="entry name" value="Beta-lactam_cat"/>
</dbReference>
<accession>G8R214</accession>
<evidence type="ECO:0000313" key="6">
    <source>
        <dbReference type="EMBL" id="AEV33964.1"/>
    </source>
</evidence>
<evidence type="ECO:0000256" key="2">
    <source>
        <dbReference type="ARBA" id="ARBA00009009"/>
    </source>
</evidence>
<sequence>MNYFASLFLEYLKNKPAPIEKKPSKGLYLLIFAAGILIGVAAIYFSGNKKEPAPTVSTVKTVEQKPVSTFKKKRFTNPLADSPEYHEYDIRPVSDLSSIIQNRVDKQIAKGAANSISVYYRDLTNDQVIGINEKETFSPASLLKVPLLITVLKYAEQNPSTLKYPISYNLPSEQIYKAKGISDKSALIQGRSYTVDQLLEIMVVASDNEATILLLQFIDEVAPGFRHKVETDLKLETPNNLNYTDDYITVRRYSFFFRTLFNASYLSPEMSEKALSVLAETGYGNGIRQAIPTEIQVSQKYGHRKIDETHHQYHHFAIVYHPVKPFLIGIMTKGKSPESLQSVIAAIANTIYIEVNRQSNQKASYLSRDVD</sequence>
<organism evidence="6 7">
    <name type="scientific">Owenweeksia hongkongensis (strain DSM 17368 / CIP 108786 / JCM 12287 / NRRL B-23963 / UST20020801)</name>
    <dbReference type="NCBI Taxonomy" id="926562"/>
    <lineage>
        <taxon>Bacteria</taxon>
        <taxon>Pseudomonadati</taxon>
        <taxon>Bacteroidota</taxon>
        <taxon>Flavobacteriia</taxon>
        <taxon>Flavobacteriales</taxon>
        <taxon>Owenweeksiaceae</taxon>
        <taxon>Owenweeksia</taxon>
    </lineage>
</organism>
<protein>
    <recommendedName>
        <fullName evidence="3">beta-lactamase</fullName>
        <ecNumber evidence="3">3.5.2.6</ecNumber>
    </recommendedName>
</protein>
<proteinExistence type="inferred from homology"/>
<evidence type="ECO:0000256" key="3">
    <source>
        <dbReference type="ARBA" id="ARBA00012865"/>
    </source>
</evidence>
<dbReference type="AlphaFoldDB" id="G8R214"/>
<dbReference type="KEGG" id="oho:Oweho_3009"/>
<gene>
    <name evidence="6" type="ordered locus">Oweho_3009</name>
</gene>
<dbReference type="GO" id="GO:0046677">
    <property type="term" value="P:response to antibiotic"/>
    <property type="evidence" value="ECO:0007669"/>
    <property type="project" value="InterPro"/>
</dbReference>
<dbReference type="Gene3D" id="3.40.710.10">
    <property type="entry name" value="DD-peptidase/beta-lactamase superfamily"/>
    <property type="match status" value="1"/>
</dbReference>
<dbReference type="PANTHER" id="PTHR35333">
    <property type="entry name" value="BETA-LACTAMASE"/>
    <property type="match status" value="1"/>
</dbReference>
<evidence type="ECO:0000256" key="1">
    <source>
        <dbReference type="ARBA" id="ARBA00001526"/>
    </source>
</evidence>
<name>G8R214_OWEHD</name>
<keyword evidence="4" id="KW-0812">Transmembrane</keyword>
<dbReference type="eggNOG" id="COG2367">
    <property type="taxonomic scope" value="Bacteria"/>
</dbReference>
<dbReference type="EC" id="3.5.2.6" evidence="3"/>
<comment type="catalytic activity">
    <reaction evidence="1">
        <text>a beta-lactam + H2O = a substituted beta-amino acid</text>
        <dbReference type="Rhea" id="RHEA:20401"/>
        <dbReference type="ChEBI" id="CHEBI:15377"/>
        <dbReference type="ChEBI" id="CHEBI:35627"/>
        <dbReference type="ChEBI" id="CHEBI:140347"/>
        <dbReference type="EC" id="3.5.2.6"/>
    </reaction>
</comment>
<evidence type="ECO:0000259" key="5">
    <source>
        <dbReference type="Pfam" id="PF13354"/>
    </source>
</evidence>
<feature type="transmembrane region" description="Helical" evidence="4">
    <location>
        <begin position="27"/>
        <end position="47"/>
    </location>
</feature>
<keyword evidence="4" id="KW-1133">Transmembrane helix</keyword>